<dbReference type="InterPro" id="IPR016177">
    <property type="entry name" value="DNA-bd_dom_sf"/>
</dbReference>
<sequence>MTNQDPNPTSVGMEYNRKRKSRSRKGGNKSVQEILDEWKEYNTKLESLDDKPSRRAPAKGSKKGCMKGKGGPDNAHCKYRGVRQRTWGKWVAEIREPHRGSRLWLGTFGSAPEAASAYDEAARAMYGHCARLNFPSTSSVRTTSSDSANSSISEVCHDAVVRNSDVKKAELDDNEGSSRIDGARLSAEKVEAMEVVKEEEKRLYPSQDRLLQGYNGEFDSFSQDLCFNLEELLGELNSAPQNGSGSQVGNGDLGLLPDKPSQLKVHDARLDGGTEQPAISVYDYDLDLDLDFLKPGRQEDDNFLWSDLDMDLGLDPDLAQ</sequence>
<evidence type="ECO:0000259" key="11">
    <source>
        <dbReference type="PROSITE" id="PS51032"/>
    </source>
</evidence>
<feature type="compositionally biased region" description="Polar residues" evidence="10">
    <location>
        <begin position="1"/>
        <end position="10"/>
    </location>
</feature>
<keyword evidence="5" id="KW-0238">DNA-binding</keyword>
<keyword evidence="7" id="KW-0804">Transcription</keyword>
<reference evidence="13" key="1">
    <citation type="journal article" date="2024" name="IScience">
        <title>Strigolactones Initiate the Formation of Haustorium-like Structures in Castilleja.</title>
        <authorList>
            <person name="Buerger M."/>
            <person name="Peterson D."/>
            <person name="Chory J."/>
        </authorList>
    </citation>
    <scope>NUCLEOTIDE SEQUENCE [LARGE SCALE GENOMIC DNA]</scope>
</reference>
<comment type="caution">
    <text evidence="12">The sequence shown here is derived from an EMBL/GenBank/DDBJ whole genome shotgun (WGS) entry which is preliminary data.</text>
</comment>
<dbReference type="PROSITE" id="PS51032">
    <property type="entry name" value="AP2_ERF"/>
    <property type="match status" value="1"/>
</dbReference>
<dbReference type="GO" id="GO:0006952">
    <property type="term" value="P:defense response"/>
    <property type="evidence" value="ECO:0007669"/>
    <property type="project" value="UniProtKB-KW"/>
</dbReference>
<evidence type="ECO:0000256" key="4">
    <source>
        <dbReference type="ARBA" id="ARBA00023016"/>
    </source>
</evidence>
<proteinExistence type="inferred from homology"/>
<dbReference type="InterPro" id="IPR036955">
    <property type="entry name" value="AP2/ERF_dom_sf"/>
</dbReference>
<evidence type="ECO:0000256" key="2">
    <source>
        <dbReference type="ARBA" id="ARBA00022821"/>
    </source>
</evidence>
<keyword evidence="13" id="KW-1185">Reference proteome</keyword>
<dbReference type="Pfam" id="PF00847">
    <property type="entry name" value="AP2"/>
    <property type="match status" value="1"/>
</dbReference>
<keyword evidence="4" id="KW-0346">Stress response</keyword>
<feature type="domain" description="AP2/ERF" evidence="11">
    <location>
        <begin position="78"/>
        <end position="135"/>
    </location>
</feature>
<evidence type="ECO:0000313" key="13">
    <source>
        <dbReference type="Proteomes" id="UP001632038"/>
    </source>
</evidence>
<dbReference type="SUPFAM" id="SSF54171">
    <property type="entry name" value="DNA-binding domain"/>
    <property type="match status" value="1"/>
</dbReference>
<organism evidence="12 13">
    <name type="scientific">Castilleja foliolosa</name>
    <dbReference type="NCBI Taxonomy" id="1961234"/>
    <lineage>
        <taxon>Eukaryota</taxon>
        <taxon>Viridiplantae</taxon>
        <taxon>Streptophyta</taxon>
        <taxon>Embryophyta</taxon>
        <taxon>Tracheophyta</taxon>
        <taxon>Spermatophyta</taxon>
        <taxon>Magnoliopsida</taxon>
        <taxon>eudicotyledons</taxon>
        <taxon>Gunneridae</taxon>
        <taxon>Pentapetalae</taxon>
        <taxon>asterids</taxon>
        <taxon>lamiids</taxon>
        <taxon>Lamiales</taxon>
        <taxon>Orobanchaceae</taxon>
        <taxon>Pedicularideae</taxon>
        <taxon>Castillejinae</taxon>
        <taxon>Castilleja</taxon>
    </lineage>
</organism>
<comment type="similarity">
    <text evidence="9">Belongs to the AP2/ERF transcription factor family. ERF subfamily.</text>
</comment>
<name>A0ABD3CN05_9LAMI</name>
<dbReference type="EMBL" id="JAVIJP010000032">
    <property type="protein sequence ID" value="KAL3630559.1"/>
    <property type="molecule type" value="Genomic_DNA"/>
</dbReference>
<dbReference type="FunFam" id="3.30.730.10:FF:000001">
    <property type="entry name" value="Ethylene-responsive transcription factor 2"/>
    <property type="match status" value="1"/>
</dbReference>
<feature type="compositionally biased region" description="Basic residues" evidence="10">
    <location>
        <begin position="17"/>
        <end position="27"/>
    </location>
</feature>
<dbReference type="PANTHER" id="PTHR31241:SF62">
    <property type="entry name" value="DEHYDRATION-RESPONSIVE ELEMENT-BINDING PROTEIN 2D"/>
    <property type="match status" value="1"/>
</dbReference>
<comment type="subcellular location">
    <subcellularLocation>
        <location evidence="1">Nucleus</location>
    </subcellularLocation>
</comment>
<evidence type="ECO:0000256" key="3">
    <source>
        <dbReference type="ARBA" id="ARBA00023015"/>
    </source>
</evidence>
<dbReference type="Proteomes" id="UP001632038">
    <property type="component" value="Unassembled WGS sequence"/>
</dbReference>
<feature type="region of interest" description="Disordered" evidence="10">
    <location>
        <begin position="45"/>
        <end position="77"/>
    </location>
</feature>
<dbReference type="GO" id="GO:0005634">
    <property type="term" value="C:nucleus"/>
    <property type="evidence" value="ECO:0007669"/>
    <property type="project" value="UniProtKB-SubCell"/>
</dbReference>
<dbReference type="InterPro" id="IPR001471">
    <property type="entry name" value="AP2/ERF_dom"/>
</dbReference>
<keyword evidence="3" id="KW-0805">Transcription regulation</keyword>
<dbReference type="CDD" id="cd00018">
    <property type="entry name" value="AP2"/>
    <property type="match status" value="1"/>
</dbReference>
<evidence type="ECO:0000256" key="1">
    <source>
        <dbReference type="ARBA" id="ARBA00004123"/>
    </source>
</evidence>
<gene>
    <name evidence="12" type="primary">DREB2A_3</name>
    <name evidence="12" type="ORF">CASFOL_023543</name>
</gene>
<dbReference type="PRINTS" id="PR00367">
    <property type="entry name" value="ETHRSPELEMNT"/>
</dbReference>
<keyword evidence="2" id="KW-0611">Plant defense</keyword>
<accession>A0ABD3CN05</accession>
<dbReference type="AlphaFoldDB" id="A0ABD3CN05"/>
<evidence type="ECO:0000256" key="10">
    <source>
        <dbReference type="SAM" id="MobiDB-lite"/>
    </source>
</evidence>
<protein>
    <submittedName>
        <fullName evidence="12">Dehydration-responsive element-binding protein</fullName>
    </submittedName>
</protein>
<evidence type="ECO:0000256" key="6">
    <source>
        <dbReference type="ARBA" id="ARBA00023159"/>
    </source>
</evidence>
<keyword evidence="8" id="KW-0539">Nucleus</keyword>
<dbReference type="GO" id="GO:0003677">
    <property type="term" value="F:DNA binding"/>
    <property type="evidence" value="ECO:0007669"/>
    <property type="project" value="UniProtKB-KW"/>
</dbReference>
<evidence type="ECO:0000256" key="5">
    <source>
        <dbReference type="ARBA" id="ARBA00023125"/>
    </source>
</evidence>
<feature type="region of interest" description="Disordered" evidence="10">
    <location>
        <begin position="1"/>
        <end position="31"/>
    </location>
</feature>
<evidence type="ECO:0000256" key="7">
    <source>
        <dbReference type="ARBA" id="ARBA00023163"/>
    </source>
</evidence>
<evidence type="ECO:0000256" key="8">
    <source>
        <dbReference type="ARBA" id="ARBA00023242"/>
    </source>
</evidence>
<evidence type="ECO:0000256" key="9">
    <source>
        <dbReference type="ARBA" id="ARBA00024343"/>
    </source>
</evidence>
<dbReference type="PANTHER" id="PTHR31241">
    <property type="entry name" value="DEHYDRATION-RESPONSIVE ELEMENT-BINDING PROTEIN 2C"/>
    <property type="match status" value="1"/>
</dbReference>
<keyword evidence="6" id="KW-0010">Activator</keyword>
<dbReference type="SMART" id="SM00380">
    <property type="entry name" value="AP2"/>
    <property type="match status" value="1"/>
</dbReference>
<feature type="compositionally biased region" description="Basic residues" evidence="10">
    <location>
        <begin position="54"/>
        <end position="66"/>
    </location>
</feature>
<evidence type="ECO:0000313" key="12">
    <source>
        <dbReference type="EMBL" id="KAL3630559.1"/>
    </source>
</evidence>
<dbReference type="Gene3D" id="3.30.730.10">
    <property type="entry name" value="AP2/ERF domain"/>
    <property type="match status" value="1"/>
</dbReference>